<feature type="region of interest" description="Disordered" evidence="1">
    <location>
        <begin position="1"/>
        <end position="37"/>
    </location>
</feature>
<dbReference type="EMBL" id="VDMD01000002">
    <property type="protein sequence ID" value="TRM67581.1"/>
    <property type="molecule type" value="Genomic_DNA"/>
</dbReference>
<dbReference type="OrthoDB" id="3060654at2759"/>
<comment type="caution">
    <text evidence="2">The sequence shown here is derived from an EMBL/GenBank/DDBJ whole genome shotgun (WGS) entry which is preliminary data.</text>
</comment>
<gene>
    <name evidence="2" type="ORF">BD626DRAFT_102905</name>
</gene>
<evidence type="ECO:0000313" key="2">
    <source>
        <dbReference type="EMBL" id="TRM67581.1"/>
    </source>
</evidence>
<evidence type="ECO:0000313" key="3">
    <source>
        <dbReference type="Proteomes" id="UP000320762"/>
    </source>
</evidence>
<keyword evidence="3" id="KW-1185">Reference proteome</keyword>
<name>A0A550CS27_9AGAR</name>
<protein>
    <submittedName>
        <fullName evidence="2">Uncharacterized protein</fullName>
    </submittedName>
</protein>
<dbReference type="Proteomes" id="UP000320762">
    <property type="component" value="Unassembled WGS sequence"/>
</dbReference>
<evidence type="ECO:0000256" key="1">
    <source>
        <dbReference type="SAM" id="MobiDB-lite"/>
    </source>
</evidence>
<reference evidence="2 3" key="1">
    <citation type="journal article" date="2019" name="New Phytol.">
        <title>Comparative genomics reveals unique wood-decay strategies and fruiting body development in the Schizophyllaceae.</title>
        <authorList>
            <person name="Almasi E."/>
            <person name="Sahu N."/>
            <person name="Krizsan K."/>
            <person name="Balint B."/>
            <person name="Kovacs G.M."/>
            <person name="Kiss B."/>
            <person name="Cseklye J."/>
            <person name="Drula E."/>
            <person name="Henrissat B."/>
            <person name="Nagy I."/>
            <person name="Chovatia M."/>
            <person name="Adam C."/>
            <person name="LaButti K."/>
            <person name="Lipzen A."/>
            <person name="Riley R."/>
            <person name="Grigoriev I.V."/>
            <person name="Nagy L.G."/>
        </authorList>
    </citation>
    <scope>NUCLEOTIDE SEQUENCE [LARGE SCALE GENOMIC DNA]</scope>
    <source>
        <strain evidence="2 3">NL-1724</strain>
    </source>
</reference>
<sequence>MKEIFFVPSQTGEKRRSVASPDTVGAQGPSASVNDTTAAQIRKASASSKSFSEAKAIASYVNTIVDDTDDEDSSSDIGDELFNGLTEQELDKVVARTGDGKLSKQDRVNAAMLMFGMAGRARDVDNPLLQ</sequence>
<accession>A0A550CS27</accession>
<organism evidence="2 3">
    <name type="scientific">Schizophyllum amplum</name>
    <dbReference type="NCBI Taxonomy" id="97359"/>
    <lineage>
        <taxon>Eukaryota</taxon>
        <taxon>Fungi</taxon>
        <taxon>Dikarya</taxon>
        <taxon>Basidiomycota</taxon>
        <taxon>Agaricomycotina</taxon>
        <taxon>Agaricomycetes</taxon>
        <taxon>Agaricomycetidae</taxon>
        <taxon>Agaricales</taxon>
        <taxon>Schizophyllaceae</taxon>
        <taxon>Schizophyllum</taxon>
    </lineage>
</organism>
<proteinExistence type="predicted"/>
<dbReference type="AlphaFoldDB" id="A0A550CS27"/>